<dbReference type="PANTHER" id="PTHR10721">
    <property type="entry name" value="MITOCHONDRIAL IMPORT INNER MEMBRANE TRANSLOCASE SUBUNIT TIM44"/>
    <property type="match status" value="1"/>
</dbReference>
<dbReference type="NCBIfam" id="NF033779">
    <property type="entry name" value="Tim44_TimA_adap"/>
    <property type="match status" value="1"/>
</dbReference>
<proteinExistence type="inferred from homology"/>
<comment type="subcellular location">
    <subcellularLocation>
        <location evidence="1">Membrane</location>
    </subcellularLocation>
</comment>
<dbReference type="AlphaFoldDB" id="A0A084EU83"/>
<gene>
    <name evidence="8" type="ORF">CP98_00203</name>
</gene>
<dbReference type="Gene3D" id="3.10.450.240">
    <property type="match status" value="1"/>
</dbReference>
<dbReference type="GO" id="GO:0051087">
    <property type="term" value="F:protein-folding chaperone binding"/>
    <property type="evidence" value="ECO:0007669"/>
    <property type="project" value="TreeGrafter"/>
</dbReference>
<dbReference type="PATRIC" id="fig|13690.10.peg.207"/>
<keyword evidence="3" id="KW-0809">Transit peptide</keyword>
<evidence type="ECO:0000256" key="6">
    <source>
        <dbReference type="SAM" id="Phobius"/>
    </source>
</evidence>
<evidence type="ECO:0000256" key="1">
    <source>
        <dbReference type="ARBA" id="ARBA00004370"/>
    </source>
</evidence>
<keyword evidence="6" id="KW-0812">Transmembrane</keyword>
<dbReference type="InterPro" id="IPR016985">
    <property type="entry name" value="UCP031890_Tim44-rel"/>
</dbReference>
<keyword evidence="4 6" id="KW-0472">Membrane</keyword>
<accession>A0A084EU83</accession>
<reference evidence="8 9" key="1">
    <citation type="submission" date="2014-03" db="EMBL/GenBank/DDBJ databases">
        <title>Genome sequence of Sphingobium yanoikuyae B1.</title>
        <authorList>
            <person name="Gan H.M."/>
            <person name="Gan H.Y."/>
            <person name="Savka M.A."/>
        </authorList>
    </citation>
    <scope>NUCLEOTIDE SEQUENCE [LARGE SCALE GENOMIC DNA]</scope>
    <source>
        <strain evidence="8 9">B1</strain>
    </source>
</reference>
<organism evidence="8 9">
    <name type="scientific">Sphingobium yanoikuyae</name>
    <name type="common">Sphingomonas yanoikuyae</name>
    <dbReference type="NCBI Taxonomy" id="13690"/>
    <lineage>
        <taxon>Bacteria</taxon>
        <taxon>Pseudomonadati</taxon>
        <taxon>Pseudomonadota</taxon>
        <taxon>Alphaproteobacteria</taxon>
        <taxon>Sphingomonadales</taxon>
        <taxon>Sphingomonadaceae</taxon>
        <taxon>Sphingobium</taxon>
    </lineage>
</organism>
<feature type="domain" description="Tim44-like" evidence="7">
    <location>
        <begin position="82"/>
        <end position="228"/>
    </location>
</feature>
<evidence type="ECO:0000313" key="9">
    <source>
        <dbReference type="Proteomes" id="UP000028534"/>
    </source>
</evidence>
<protein>
    <submittedName>
        <fullName evidence="8">Import inner membrane translocase subunit Tim44</fullName>
    </submittedName>
</protein>
<dbReference type="Pfam" id="PF04280">
    <property type="entry name" value="Tim44"/>
    <property type="match status" value="1"/>
</dbReference>
<evidence type="ECO:0000256" key="5">
    <source>
        <dbReference type="SAM" id="MobiDB-lite"/>
    </source>
</evidence>
<comment type="similarity">
    <text evidence="2">Belongs to the Tim44 family.</text>
</comment>
<dbReference type="SUPFAM" id="SSF54427">
    <property type="entry name" value="NTF2-like"/>
    <property type="match status" value="1"/>
</dbReference>
<evidence type="ECO:0000256" key="2">
    <source>
        <dbReference type="ARBA" id="ARBA00009597"/>
    </source>
</evidence>
<sequence>MEHHPEQRVFASVYVIVILAMIAGFLALRLYSVLGKRTGHEQEPALRPAEERAKVGGLQPRPMPEATGDSVRLAEGLITPTGEAGVRALISADRSFDVPQFVEGAKSAYKMVLEAFWRGDRDELAWLCDADVLGSFEEAIAAREAEGHVLDNRLVRIEKAQIVDASVNGRIAEVSLRFEADIAAVTRDKDGNVIAGSLTDAVGTNDIWTFTRDIRSADPNWKLSETDEAA</sequence>
<feature type="transmembrane region" description="Helical" evidence="6">
    <location>
        <begin position="12"/>
        <end position="31"/>
    </location>
</feature>
<dbReference type="STRING" id="13690.AX777_06405"/>
<dbReference type="GO" id="GO:0016020">
    <property type="term" value="C:membrane"/>
    <property type="evidence" value="ECO:0007669"/>
    <property type="project" value="UniProtKB-SubCell"/>
</dbReference>
<feature type="compositionally biased region" description="Basic and acidic residues" evidence="5">
    <location>
        <begin position="41"/>
        <end position="54"/>
    </location>
</feature>
<comment type="caution">
    <text evidence="8">The sequence shown here is derived from an EMBL/GenBank/DDBJ whole genome shotgun (WGS) entry which is preliminary data.</text>
</comment>
<dbReference type="eggNOG" id="COG4395">
    <property type="taxonomic scope" value="Bacteria"/>
</dbReference>
<dbReference type="Proteomes" id="UP000028534">
    <property type="component" value="Unassembled WGS sequence"/>
</dbReference>
<name>A0A084EU83_SPHYA</name>
<dbReference type="PIRSF" id="PIRSF031890">
    <property type="entry name" value="UCP031890_transporter_Tim44"/>
    <property type="match status" value="1"/>
</dbReference>
<evidence type="ECO:0000256" key="3">
    <source>
        <dbReference type="ARBA" id="ARBA00022946"/>
    </source>
</evidence>
<evidence type="ECO:0000313" key="8">
    <source>
        <dbReference type="EMBL" id="KEZ21525.1"/>
    </source>
</evidence>
<keyword evidence="6" id="KW-1133">Transmembrane helix</keyword>
<dbReference type="EMBL" id="JGVR01000001">
    <property type="protein sequence ID" value="KEZ21525.1"/>
    <property type="molecule type" value="Genomic_DNA"/>
</dbReference>
<dbReference type="InterPro" id="IPR032710">
    <property type="entry name" value="NTF2-like_dom_sf"/>
</dbReference>
<dbReference type="InterPro" id="IPR007379">
    <property type="entry name" value="Tim44-like_dom"/>
</dbReference>
<evidence type="ECO:0000256" key="4">
    <source>
        <dbReference type="ARBA" id="ARBA00023136"/>
    </source>
</evidence>
<feature type="region of interest" description="Disordered" evidence="5">
    <location>
        <begin position="41"/>
        <end position="67"/>
    </location>
</feature>
<dbReference type="PANTHER" id="PTHR10721:SF1">
    <property type="entry name" value="MITOCHONDRIAL IMPORT INNER MEMBRANE TRANSLOCASE SUBUNIT TIM44"/>
    <property type="match status" value="1"/>
</dbReference>
<dbReference type="SMART" id="SM00978">
    <property type="entry name" value="Tim44"/>
    <property type="match status" value="1"/>
</dbReference>
<dbReference type="InterPro" id="IPR039544">
    <property type="entry name" value="Tim44-like"/>
</dbReference>
<evidence type="ECO:0000259" key="7">
    <source>
        <dbReference type="SMART" id="SM00978"/>
    </source>
</evidence>
<dbReference type="GO" id="GO:0030150">
    <property type="term" value="P:protein import into mitochondrial matrix"/>
    <property type="evidence" value="ECO:0007669"/>
    <property type="project" value="TreeGrafter"/>
</dbReference>